<keyword evidence="4 8" id="KW-0812">Transmembrane</keyword>
<feature type="transmembrane region" description="Helical" evidence="8">
    <location>
        <begin position="12"/>
        <end position="29"/>
    </location>
</feature>
<dbReference type="AlphaFoldDB" id="A0A448HJM6"/>
<dbReference type="GO" id="GO:0005886">
    <property type="term" value="C:plasma membrane"/>
    <property type="evidence" value="ECO:0007669"/>
    <property type="project" value="UniProtKB-SubCell"/>
</dbReference>
<evidence type="ECO:0000256" key="7">
    <source>
        <dbReference type="SAM" id="MobiDB-lite"/>
    </source>
</evidence>
<evidence type="ECO:0000256" key="3">
    <source>
        <dbReference type="ARBA" id="ARBA00022475"/>
    </source>
</evidence>
<evidence type="ECO:0000256" key="6">
    <source>
        <dbReference type="ARBA" id="ARBA00023136"/>
    </source>
</evidence>
<name>A0A448HJM6_9ACTO</name>
<keyword evidence="10" id="KW-1185">Reference proteome</keyword>
<dbReference type="KEGG" id="ahw:NCTC11636_02379"/>
<keyword evidence="3" id="KW-1003">Cell membrane</keyword>
<dbReference type="InterPro" id="IPR050833">
    <property type="entry name" value="Poly_Biosynth_Transport"/>
</dbReference>
<evidence type="ECO:0000256" key="2">
    <source>
        <dbReference type="ARBA" id="ARBA00007430"/>
    </source>
</evidence>
<comment type="subcellular location">
    <subcellularLocation>
        <location evidence="1">Cell membrane</location>
        <topology evidence="1">Multi-pass membrane protein</topology>
    </subcellularLocation>
</comment>
<sequence length="434" mass="45125">MPSEARRVILRLVGFTGWPLLTLITPLIATPTAARLVGPGWSTIVTAMSIGVFGSTVVTWGWNYVGPARVARMRTEAEHNELYTASVASRLVMCVIVAPVCAVASAVIAMPSLRATAAVMAVAFVLTAMSPQWYCIGVGNPRLLGYYDTLPRAVSTVIAIPVMLLTHEAIAYPIMLGAGMVAGLVLFRRRVFPGPRPPFPGLRSTWADIRGMGGAAGANLVGAAYAYTPSPVATATLTPVVSSQFASADQIYRYALFFVQALGNALQGWVLELQGAPARRRQRLAIMAHTALGLVGALGLAVLTPTISSILYGAQVGATYPVSAGFGLAFFAISTTTPLLRNLLIPTGQAHKVFRATVIAAVGGLAVMVLGGVAHSATVIAVGMACSELLILLVLAPSAVRTLGRMGAPGPARPADGEDARDAEDASPGTEPRS</sequence>
<feature type="transmembrane region" description="Helical" evidence="8">
    <location>
        <begin position="115"/>
        <end position="136"/>
    </location>
</feature>
<feature type="transmembrane region" description="Helical" evidence="8">
    <location>
        <begin position="284"/>
        <end position="304"/>
    </location>
</feature>
<evidence type="ECO:0000313" key="10">
    <source>
        <dbReference type="Proteomes" id="UP000266895"/>
    </source>
</evidence>
<feature type="transmembrane region" description="Helical" evidence="8">
    <location>
        <begin position="353"/>
        <end position="371"/>
    </location>
</feature>
<dbReference type="PANTHER" id="PTHR30250:SF10">
    <property type="entry name" value="LIPOPOLYSACCHARIDE BIOSYNTHESIS PROTEIN WZXC"/>
    <property type="match status" value="1"/>
</dbReference>
<keyword evidence="5 8" id="KW-1133">Transmembrane helix</keyword>
<comment type="similarity">
    <text evidence="2">Belongs to the polysaccharide synthase family.</text>
</comment>
<feature type="transmembrane region" description="Helical" evidence="8">
    <location>
        <begin position="170"/>
        <end position="187"/>
    </location>
</feature>
<feature type="compositionally biased region" description="Basic and acidic residues" evidence="7">
    <location>
        <begin position="415"/>
        <end position="424"/>
    </location>
</feature>
<organism evidence="9 10">
    <name type="scientific">Actinomyces howellii</name>
    <dbReference type="NCBI Taxonomy" id="52771"/>
    <lineage>
        <taxon>Bacteria</taxon>
        <taxon>Bacillati</taxon>
        <taxon>Actinomycetota</taxon>
        <taxon>Actinomycetes</taxon>
        <taxon>Actinomycetales</taxon>
        <taxon>Actinomycetaceae</taxon>
        <taxon>Actinomyces</taxon>
    </lineage>
</organism>
<protein>
    <recommendedName>
        <fullName evidence="11">Polysaccharide biosynthesis protein</fullName>
    </recommendedName>
</protein>
<feature type="transmembrane region" description="Helical" evidence="8">
    <location>
        <begin position="377"/>
        <end position="396"/>
    </location>
</feature>
<evidence type="ECO:0008006" key="11">
    <source>
        <dbReference type="Google" id="ProtNLM"/>
    </source>
</evidence>
<dbReference type="PANTHER" id="PTHR30250">
    <property type="entry name" value="PST FAMILY PREDICTED COLANIC ACID TRANSPORTER"/>
    <property type="match status" value="1"/>
</dbReference>
<feature type="transmembrane region" description="Helical" evidence="8">
    <location>
        <begin position="87"/>
        <end position="109"/>
    </location>
</feature>
<feature type="region of interest" description="Disordered" evidence="7">
    <location>
        <begin position="407"/>
        <end position="434"/>
    </location>
</feature>
<dbReference type="Proteomes" id="UP000266895">
    <property type="component" value="Chromosome"/>
</dbReference>
<accession>A0A448HJM6</accession>
<dbReference type="RefSeq" id="WP_161512707.1">
    <property type="nucleotide sequence ID" value="NZ_LR134350.1"/>
</dbReference>
<evidence type="ECO:0000313" key="9">
    <source>
        <dbReference type="EMBL" id="VEG29907.1"/>
    </source>
</evidence>
<evidence type="ECO:0000256" key="4">
    <source>
        <dbReference type="ARBA" id="ARBA00022692"/>
    </source>
</evidence>
<keyword evidence="6 8" id="KW-0472">Membrane</keyword>
<reference evidence="9 10" key="1">
    <citation type="submission" date="2018-12" db="EMBL/GenBank/DDBJ databases">
        <authorList>
            <consortium name="Pathogen Informatics"/>
        </authorList>
    </citation>
    <scope>NUCLEOTIDE SEQUENCE [LARGE SCALE GENOMIC DNA]</scope>
    <source>
        <strain evidence="9 10">NCTC11636</strain>
    </source>
</reference>
<dbReference type="EMBL" id="LR134350">
    <property type="protein sequence ID" value="VEG29907.1"/>
    <property type="molecule type" value="Genomic_DNA"/>
</dbReference>
<gene>
    <name evidence="9" type="ORF">NCTC11636_02379</name>
</gene>
<feature type="transmembrane region" description="Helical" evidence="8">
    <location>
        <begin position="41"/>
        <end position="66"/>
    </location>
</feature>
<proteinExistence type="inferred from homology"/>
<evidence type="ECO:0000256" key="8">
    <source>
        <dbReference type="SAM" id="Phobius"/>
    </source>
</evidence>
<feature type="transmembrane region" description="Helical" evidence="8">
    <location>
        <begin position="143"/>
        <end position="164"/>
    </location>
</feature>
<evidence type="ECO:0000256" key="1">
    <source>
        <dbReference type="ARBA" id="ARBA00004651"/>
    </source>
</evidence>
<evidence type="ECO:0000256" key="5">
    <source>
        <dbReference type="ARBA" id="ARBA00022989"/>
    </source>
</evidence>